<sequence>MKDPAEKFLTAAERQHIEARVAEAEKRTSGEIVVMVVPSSYHYPLASMLGSLLTAMIITIAVTFLYEQFIGKESMWFFPALFSMVFIFVHEVIRRVPLLKRIFVTRSDMREEVEEAAIQTFYYRDLNQTVDHTGILIYISLFEHHVRVIADKGINDRVNKDAWQEIVTTIVGGIHAKTQAAAIATAVDRCADILSTHFPLQAGDRNELSDEVIIGAGK</sequence>
<reference evidence="2 3" key="1">
    <citation type="submission" date="2006-07" db="EMBL/GenBank/DDBJ databases">
        <title>Annotation of the draft genome assembly of Chlorobium ferroxidans DSM 13031.</title>
        <authorList>
            <consortium name="US DOE Joint Genome Institute (JGI-ORNL)"/>
            <person name="Larimer F."/>
            <person name="Land M."/>
            <person name="Hauser L."/>
        </authorList>
    </citation>
    <scope>NUCLEOTIDE SEQUENCE [LARGE SCALE GENOMIC DNA]</scope>
    <source>
        <strain evidence="2 3">DSM 13031</strain>
    </source>
</reference>
<feature type="domain" description="TPM" evidence="1">
    <location>
        <begin position="6"/>
        <end position="40"/>
    </location>
</feature>
<dbReference type="Proteomes" id="UP000004162">
    <property type="component" value="Unassembled WGS sequence"/>
</dbReference>
<dbReference type="RefSeq" id="WP_006365320.1">
    <property type="nucleotide sequence ID" value="NZ_AASE01000001.1"/>
</dbReference>
<dbReference type="EMBL" id="AASE01000001">
    <property type="protein sequence ID" value="EAT60044.1"/>
    <property type="molecule type" value="Genomic_DNA"/>
</dbReference>
<dbReference type="OrthoDB" id="9786161at2"/>
<organism evidence="2 3">
    <name type="scientific">Chlorobium ferrooxidans DSM 13031</name>
    <dbReference type="NCBI Taxonomy" id="377431"/>
    <lineage>
        <taxon>Bacteria</taxon>
        <taxon>Pseudomonadati</taxon>
        <taxon>Chlorobiota</taxon>
        <taxon>Chlorobiia</taxon>
        <taxon>Chlorobiales</taxon>
        <taxon>Chlorobiaceae</taxon>
        <taxon>Chlorobium/Pelodictyon group</taxon>
        <taxon>Chlorobium</taxon>
    </lineage>
</organism>
<gene>
    <name evidence="2" type="ORF">CferDRAFT_2051</name>
</gene>
<feature type="domain" description="TPM" evidence="1">
    <location>
        <begin position="104"/>
        <end position="192"/>
    </location>
</feature>
<dbReference type="Pfam" id="PF04536">
    <property type="entry name" value="TPM_phosphatase"/>
    <property type="match status" value="2"/>
</dbReference>
<evidence type="ECO:0000313" key="3">
    <source>
        <dbReference type="Proteomes" id="UP000004162"/>
    </source>
</evidence>
<dbReference type="AlphaFoldDB" id="Q0YUI7"/>
<evidence type="ECO:0000313" key="2">
    <source>
        <dbReference type="EMBL" id="EAT60044.1"/>
    </source>
</evidence>
<dbReference type="PANTHER" id="PTHR30373">
    <property type="entry name" value="UPF0603 PROTEIN YGCG"/>
    <property type="match status" value="1"/>
</dbReference>
<evidence type="ECO:0000259" key="1">
    <source>
        <dbReference type="Pfam" id="PF04536"/>
    </source>
</evidence>
<comment type="caution">
    <text evidence="2">The sequence shown here is derived from an EMBL/GenBank/DDBJ whole genome shotgun (WGS) entry which is preliminary data.</text>
</comment>
<protein>
    <recommendedName>
        <fullName evidence="1">TPM domain-containing protein</fullName>
    </recommendedName>
</protein>
<dbReference type="PANTHER" id="PTHR30373:SF8">
    <property type="entry name" value="BLL7265 PROTEIN"/>
    <property type="match status" value="1"/>
</dbReference>
<proteinExistence type="predicted"/>
<keyword evidence="3" id="KW-1185">Reference proteome</keyword>
<reference evidence="2 3" key="2">
    <citation type="submission" date="2006-07" db="EMBL/GenBank/DDBJ databases">
        <title>Sequencing of the draft genome and assembly of Chlorobium ferroxidans DSM 13031.</title>
        <authorList>
            <consortium name="US DOE Joint Genome Institute (JGI-PGF)"/>
            <person name="Copeland A."/>
            <person name="Lucas S."/>
            <person name="Lapidus A."/>
            <person name="Barry K."/>
            <person name="Glavina del Rio T."/>
            <person name="Dalin E."/>
            <person name="Tice H."/>
            <person name="Bruce D."/>
            <person name="Pitluck S."/>
            <person name="Richardson P."/>
        </authorList>
    </citation>
    <scope>NUCLEOTIDE SEQUENCE [LARGE SCALE GENOMIC DNA]</scope>
    <source>
        <strain evidence="2 3">DSM 13031</strain>
    </source>
</reference>
<dbReference type="Gene3D" id="3.10.310.50">
    <property type="match status" value="2"/>
</dbReference>
<name>Q0YUI7_9CHLB</name>
<dbReference type="InterPro" id="IPR007621">
    <property type="entry name" value="TPM_dom"/>
</dbReference>
<accession>Q0YUI7</accession>